<protein>
    <submittedName>
        <fullName evidence="2">LTR retrotransposon</fullName>
    </submittedName>
</protein>
<evidence type="ECO:0000313" key="2">
    <source>
        <dbReference type="EMBL" id="KRH91739.1"/>
    </source>
</evidence>
<feature type="non-terminal residue" evidence="2">
    <location>
        <position position="173"/>
    </location>
</feature>
<dbReference type="InterPro" id="IPR043128">
    <property type="entry name" value="Rev_trsase/Diguanyl_cyclase"/>
</dbReference>
<dbReference type="OrthoDB" id="2193921at2759"/>
<dbReference type="VEuPathDB" id="MicrosporidiaDB:M153_284940003"/>
<dbReference type="CDD" id="cd01647">
    <property type="entry name" value="RT_LTR"/>
    <property type="match status" value="1"/>
</dbReference>
<sequence length="173" mass="20543">NEPDGSVRMCLDYRPLNSVCQKDNYQMQNIDDILDKLSRATFFTVLDATSGYYQIALDEESQKKTAFAWKRKRYEFTRMPFGLINAPASFQRIMDQIFSDEVNEYVIPYLDDIIIFSETESDHLNHLEFVFNKLRKHNIYLNKKKCNFMKREIKILGHIIKKTERGIDPQKIE</sequence>
<dbReference type="Proteomes" id="UP000051530">
    <property type="component" value="Unassembled WGS sequence"/>
</dbReference>
<dbReference type="Gene3D" id="3.10.10.10">
    <property type="entry name" value="HIV Type 1 Reverse Transcriptase, subunit A, domain 1"/>
    <property type="match status" value="1"/>
</dbReference>
<dbReference type="SUPFAM" id="SSF56672">
    <property type="entry name" value="DNA/RNA polymerases"/>
    <property type="match status" value="1"/>
</dbReference>
<evidence type="ECO:0000313" key="3">
    <source>
        <dbReference type="Proteomes" id="UP000051530"/>
    </source>
</evidence>
<dbReference type="PANTHER" id="PTHR24559:SF444">
    <property type="entry name" value="REVERSE TRANSCRIPTASE DOMAIN-CONTAINING PROTEIN"/>
    <property type="match status" value="1"/>
</dbReference>
<dbReference type="InterPro" id="IPR043502">
    <property type="entry name" value="DNA/RNA_pol_sf"/>
</dbReference>
<name>A0A0R0M071_9MICR</name>
<dbReference type="InterPro" id="IPR000477">
    <property type="entry name" value="RT_dom"/>
</dbReference>
<organism evidence="2 3">
    <name type="scientific">Pseudoloma neurophilia</name>
    <dbReference type="NCBI Taxonomy" id="146866"/>
    <lineage>
        <taxon>Eukaryota</taxon>
        <taxon>Fungi</taxon>
        <taxon>Fungi incertae sedis</taxon>
        <taxon>Microsporidia</taxon>
        <taxon>Pseudoloma</taxon>
    </lineage>
</organism>
<reference evidence="2 3" key="1">
    <citation type="submission" date="2015-07" db="EMBL/GenBank/DDBJ databases">
        <title>The genome of Pseudoloma neurophilia, a relevant intracellular parasite of the zebrafish.</title>
        <authorList>
            <person name="Ndikumana S."/>
            <person name="Pelin A."/>
            <person name="Sanders J."/>
            <person name="Corradi N."/>
        </authorList>
    </citation>
    <scope>NUCLEOTIDE SEQUENCE [LARGE SCALE GENOMIC DNA]</scope>
    <source>
        <strain evidence="2 3">MK1</strain>
    </source>
</reference>
<evidence type="ECO:0000259" key="1">
    <source>
        <dbReference type="PROSITE" id="PS50878"/>
    </source>
</evidence>
<comment type="caution">
    <text evidence="2">The sequence shown here is derived from an EMBL/GenBank/DDBJ whole genome shotgun (WGS) entry which is preliminary data.</text>
</comment>
<dbReference type="PANTHER" id="PTHR24559">
    <property type="entry name" value="TRANSPOSON TY3-I GAG-POL POLYPROTEIN"/>
    <property type="match status" value="1"/>
</dbReference>
<dbReference type="Gene3D" id="3.30.70.270">
    <property type="match status" value="1"/>
</dbReference>
<feature type="domain" description="Reverse transcriptase" evidence="1">
    <location>
        <begin position="1"/>
        <end position="160"/>
    </location>
</feature>
<dbReference type="InterPro" id="IPR053134">
    <property type="entry name" value="RNA-dir_DNA_polymerase"/>
</dbReference>
<dbReference type="AlphaFoldDB" id="A0A0R0M071"/>
<accession>A0A0R0M071</accession>
<gene>
    <name evidence="2" type="ORF">M153_284940003</name>
</gene>
<proteinExistence type="predicted"/>
<keyword evidence="3" id="KW-1185">Reference proteome</keyword>
<dbReference type="PROSITE" id="PS50878">
    <property type="entry name" value="RT_POL"/>
    <property type="match status" value="1"/>
</dbReference>
<feature type="non-terminal residue" evidence="2">
    <location>
        <position position="1"/>
    </location>
</feature>
<dbReference type="Pfam" id="PF00078">
    <property type="entry name" value="RVT_1"/>
    <property type="match status" value="1"/>
</dbReference>
<dbReference type="EMBL" id="LGUB01001573">
    <property type="protein sequence ID" value="KRH91739.1"/>
    <property type="molecule type" value="Genomic_DNA"/>
</dbReference>